<feature type="domain" description="IclR-ED" evidence="5">
    <location>
        <begin position="67"/>
        <end position="244"/>
    </location>
</feature>
<dbReference type="SMART" id="SM00346">
    <property type="entry name" value="HTH_ICLR"/>
    <property type="match status" value="1"/>
</dbReference>
<evidence type="ECO:0000313" key="6">
    <source>
        <dbReference type="EMBL" id="SDF53983.1"/>
    </source>
</evidence>
<dbReference type="PANTHER" id="PTHR30136:SF24">
    <property type="entry name" value="HTH-TYPE TRANSCRIPTIONAL REPRESSOR ALLR"/>
    <property type="match status" value="1"/>
</dbReference>
<dbReference type="GO" id="GO:0045892">
    <property type="term" value="P:negative regulation of DNA-templated transcription"/>
    <property type="evidence" value="ECO:0007669"/>
    <property type="project" value="TreeGrafter"/>
</dbReference>
<evidence type="ECO:0000256" key="2">
    <source>
        <dbReference type="ARBA" id="ARBA00023125"/>
    </source>
</evidence>
<dbReference type="InterPro" id="IPR005471">
    <property type="entry name" value="Tscrpt_reg_IclR_N"/>
</dbReference>
<dbReference type="InterPro" id="IPR014757">
    <property type="entry name" value="Tscrpt_reg_IclR_C"/>
</dbReference>
<dbReference type="SUPFAM" id="SSF55781">
    <property type="entry name" value="GAF domain-like"/>
    <property type="match status" value="1"/>
</dbReference>
<dbReference type="InterPro" id="IPR050707">
    <property type="entry name" value="HTH_MetabolicPath_Reg"/>
</dbReference>
<accession>A0A1G7LX14</accession>
<organism evidence="6 7">
    <name type="scientific">Pseudonocardia oroxyli</name>
    <dbReference type="NCBI Taxonomy" id="366584"/>
    <lineage>
        <taxon>Bacteria</taxon>
        <taxon>Bacillati</taxon>
        <taxon>Actinomycetota</taxon>
        <taxon>Actinomycetes</taxon>
        <taxon>Pseudonocardiales</taxon>
        <taxon>Pseudonocardiaceae</taxon>
        <taxon>Pseudonocardia</taxon>
    </lineage>
</organism>
<keyword evidence="2" id="KW-0238">DNA-binding</keyword>
<dbReference type="InterPro" id="IPR029016">
    <property type="entry name" value="GAF-like_dom_sf"/>
</dbReference>
<evidence type="ECO:0000256" key="3">
    <source>
        <dbReference type="ARBA" id="ARBA00023163"/>
    </source>
</evidence>
<feature type="domain" description="HTH iclR-type" evidence="4">
    <location>
        <begin position="4"/>
        <end position="66"/>
    </location>
</feature>
<evidence type="ECO:0000256" key="1">
    <source>
        <dbReference type="ARBA" id="ARBA00023015"/>
    </source>
</evidence>
<sequence>MEQGGSLVRALRVLEAVSALGDGVTAKAVARRLGCPLPTAYRTLGTLVEEGYLVRLHEVRGYGLGYKVAELHRGLVGQVRPAPEVRAAVHAVHEEAGAAAYLAVLRDDAVVVAHVDLCTDHPGRLGLRVGEPAPPHATALGRALLADMTAATVTAIVGSGGLPAFTPRTVAHRSGLDRELHRVRSAGAAIAVEEFHREVAEIAVARGTAAVGVAVSRSDFTARRARLEEIVRAGADRVGEALRARPVP</sequence>
<dbReference type="Proteomes" id="UP000198967">
    <property type="component" value="Unassembled WGS sequence"/>
</dbReference>
<dbReference type="RefSeq" id="WP_093080853.1">
    <property type="nucleotide sequence ID" value="NZ_FNBE01000005.1"/>
</dbReference>
<dbReference type="InterPro" id="IPR036388">
    <property type="entry name" value="WH-like_DNA-bd_sf"/>
</dbReference>
<dbReference type="OrthoDB" id="5242615at2"/>
<dbReference type="GO" id="GO:0003677">
    <property type="term" value="F:DNA binding"/>
    <property type="evidence" value="ECO:0007669"/>
    <property type="project" value="UniProtKB-KW"/>
</dbReference>
<keyword evidence="1" id="KW-0805">Transcription regulation</keyword>
<evidence type="ECO:0000313" key="7">
    <source>
        <dbReference type="Proteomes" id="UP000198967"/>
    </source>
</evidence>
<keyword evidence="7" id="KW-1185">Reference proteome</keyword>
<dbReference type="Gene3D" id="3.30.450.40">
    <property type="match status" value="1"/>
</dbReference>
<dbReference type="EMBL" id="FNBE01000005">
    <property type="protein sequence ID" value="SDF53983.1"/>
    <property type="molecule type" value="Genomic_DNA"/>
</dbReference>
<keyword evidence="3" id="KW-0804">Transcription</keyword>
<dbReference type="Pfam" id="PF09339">
    <property type="entry name" value="HTH_IclR"/>
    <property type="match status" value="1"/>
</dbReference>
<reference evidence="6 7" key="1">
    <citation type="submission" date="2016-10" db="EMBL/GenBank/DDBJ databases">
        <authorList>
            <person name="de Groot N.N."/>
        </authorList>
    </citation>
    <scope>NUCLEOTIDE SEQUENCE [LARGE SCALE GENOMIC DNA]</scope>
    <source>
        <strain evidence="6 7">CGMCC 4.3143</strain>
    </source>
</reference>
<dbReference type="AlphaFoldDB" id="A0A1G7LX14"/>
<gene>
    <name evidence="6" type="ORF">SAMN05216377_105203</name>
</gene>
<dbReference type="Gene3D" id="1.10.10.10">
    <property type="entry name" value="Winged helix-like DNA-binding domain superfamily/Winged helix DNA-binding domain"/>
    <property type="match status" value="1"/>
</dbReference>
<evidence type="ECO:0000259" key="4">
    <source>
        <dbReference type="PROSITE" id="PS51077"/>
    </source>
</evidence>
<protein>
    <submittedName>
        <fullName evidence="6">Transcriptional regulator, IclR family</fullName>
    </submittedName>
</protein>
<dbReference type="GO" id="GO:0003700">
    <property type="term" value="F:DNA-binding transcription factor activity"/>
    <property type="evidence" value="ECO:0007669"/>
    <property type="project" value="TreeGrafter"/>
</dbReference>
<evidence type="ECO:0000259" key="5">
    <source>
        <dbReference type="PROSITE" id="PS51078"/>
    </source>
</evidence>
<dbReference type="SUPFAM" id="SSF46785">
    <property type="entry name" value="Winged helix' DNA-binding domain"/>
    <property type="match status" value="1"/>
</dbReference>
<dbReference type="InterPro" id="IPR036390">
    <property type="entry name" value="WH_DNA-bd_sf"/>
</dbReference>
<dbReference type="STRING" id="366584.SAMN05216377_105203"/>
<dbReference type="PANTHER" id="PTHR30136">
    <property type="entry name" value="HELIX-TURN-HELIX TRANSCRIPTIONAL REGULATOR, ICLR FAMILY"/>
    <property type="match status" value="1"/>
</dbReference>
<dbReference type="PROSITE" id="PS51078">
    <property type="entry name" value="ICLR_ED"/>
    <property type="match status" value="1"/>
</dbReference>
<proteinExistence type="predicted"/>
<dbReference type="PROSITE" id="PS51077">
    <property type="entry name" value="HTH_ICLR"/>
    <property type="match status" value="1"/>
</dbReference>
<name>A0A1G7LX14_PSEOR</name>
<dbReference type="Pfam" id="PF01614">
    <property type="entry name" value="IclR_C"/>
    <property type="match status" value="1"/>
</dbReference>